<keyword evidence="4" id="KW-1185">Reference proteome</keyword>
<feature type="chain" id="PRO_5013008101" description="DUF4890 domain-containing protein" evidence="2">
    <location>
        <begin position="19"/>
        <end position="146"/>
    </location>
</feature>
<sequence length="146" mass="16937">MRKLILAALFLSGITAMAQDHNRKEGRGHIADFTPEQMATLQTKRMTLALDLTSDQQSKIQDMFTKNAAERKAKMEAHKARKEKGETLTDDEKFELENNRLDKAIALKEEMKSILNDQQYDKWAKMGEKKGNHKRGNYRKIRTKKK</sequence>
<dbReference type="KEGG" id="marb:CJ263_12700"/>
<accession>A0A223V6F6</accession>
<feature type="compositionally biased region" description="Basic residues" evidence="1">
    <location>
        <begin position="131"/>
        <end position="146"/>
    </location>
</feature>
<evidence type="ECO:0000313" key="3">
    <source>
        <dbReference type="EMBL" id="ASV31005.1"/>
    </source>
</evidence>
<proteinExistence type="predicted"/>
<evidence type="ECO:0000256" key="2">
    <source>
        <dbReference type="SAM" id="SignalP"/>
    </source>
</evidence>
<organism evidence="3 4">
    <name type="scientific">Maribacter cobaltidurans</name>
    <dbReference type="NCBI Taxonomy" id="1178778"/>
    <lineage>
        <taxon>Bacteria</taxon>
        <taxon>Pseudomonadati</taxon>
        <taxon>Bacteroidota</taxon>
        <taxon>Flavobacteriia</taxon>
        <taxon>Flavobacteriales</taxon>
        <taxon>Flavobacteriaceae</taxon>
        <taxon>Maribacter</taxon>
    </lineage>
</organism>
<dbReference type="AlphaFoldDB" id="A0A223V6F6"/>
<evidence type="ECO:0000256" key="1">
    <source>
        <dbReference type="SAM" id="MobiDB-lite"/>
    </source>
</evidence>
<feature type="region of interest" description="Disordered" evidence="1">
    <location>
        <begin position="125"/>
        <end position="146"/>
    </location>
</feature>
<keyword evidence="2" id="KW-0732">Signal</keyword>
<feature type="signal peptide" evidence="2">
    <location>
        <begin position="1"/>
        <end position="18"/>
    </location>
</feature>
<dbReference type="Proteomes" id="UP000215244">
    <property type="component" value="Chromosome"/>
</dbReference>
<evidence type="ECO:0000313" key="4">
    <source>
        <dbReference type="Proteomes" id="UP000215244"/>
    </source>
</evidence>
<evidence type="ECO:0008006" key="5">
    <source>
        <dbReference type="Google" id="ProtNLM"/>
    </source>
</evidence>
<gene>
    <name evidence="3" type="ORF">CJ263_12700</name>
</gene>
<reference evidence="3 4" key="1">
    <citation type="submission" date="2017-08" db="EMBL/GenBank/DDBJ databases">
        <title>The complete genome sequence of Maribacter sp. B1, isolated from deep-sea sediment.</title>
        <authorList>
            <person name="Wu Y.-H."/>
            <person name="Cheng H."/>
            <person name="Xu X.-W."/>
        </authorList>
    </citation>
    <scope>NUCLEOTIDE SEQUENCE [LARGE SCALE GENOMIC DNA]</scope>
    <source>
        <strain evidence="3 4">B1</strain>
    </source>
</reference>
<protein>
    <recommendedName>
        <fullName evidence="5">DUF4890 domain-containing protein</fullName>
    </recommendedName>
</protein>
<dbReference type="EMBL" id="CP022957">
    <property type="protein sequence ID" value="ASV31005.1"/>
    <property type="molecule type" value="Genomic_DNA"/>
</dbReference>
<name>A0A223V6F6_9FLAO</name>
<dbReference type="RefSeq" id="WP_094997618.1">
    <property type="nucleotide sequence ID" value="NZ_BMJL01000001.1"/>
</dbReference>